<evidence type="ECO:0000256" key="1">
    <source>
        <dbReference type="ARBA" id="ARBA00006525"/>
    </source>
</evidence>
<feature type="domain" description="Smf/DprA SLOG" evidence="2">
    <location>
        <begin position="39"/>
        <end position="250"/>
    </location>
</feature>
<dbReference type="InterPro" id="IPR041614">
    <property type="entry name" value="DprA_WH"/>
</dbReference>
<evidence type="ECO:0000313" key="4">
    <source>
        <dbReference type="EMBL" id="BDZ51168.1"/>
    </source>
</evidence>
<dbReference type="Pfam" id="PF02481">
    <property type="entry name" value="DNA_processg_A"/>
    <property type="match status" value="1"/>
</dbReference>
<dbReference type="SUPFAM" id="SSF102405">
    <property type="entry name" value="MCP/YpsA-like"/>
    <property type="match status" value="1"/>
</dbReference>
<dbReference type="NCBIfam" id="TIGR00732">
    <property type="entry name" value="dprA"/>
    <property type="match status" value="1"/>
</dbReference>
<dbReference type="Proteomes" id="UP001321486">
    <property type="component" value="Chromosome"/>
</dbReference>
<comment type="similarity">
    <text evidence="1">Belongs to the DprA/Smf family.</text>
</comment>
<keyword evidence="5" id="KW-1185">Reference proteome</keyword>
<feature type="domain" description="DprA winged helix" evidence="3">
    <location>
        <begin position="268"/>
        <end position="317"/>
    </location>
</feature>
<organism evidence="4 5">
    <name type="scientific">Frondihabitans sucicola</name>
    <dbReference type="NCBI Taxonomy" id="1268041"/>
    <lineage>
        <taxon>Bacteria</taxon>
        <taxon>Bacillati</taxon>
        <taxon>Actinomycetota</taxon>
        <taxon>Actinomycetes</taxon>
        <taxon>Micrococcales</taxon>
        <taxon>Microbacteriaceae</taxon>
        <taxon>Frondihabitans</taxon>
    </lineage>
</organism>
<dbReference type="InterPro" id="IPR057666">
    <property type="entry name" value="DrpA_SLOG"/>
</dbReference>
<evidence type="ECO:0000259" key="3">
    <source>
        <dbReference type="Pfam" id="PF17782"/>
    </source>
</evidence>
<dbReference type="PANTHER" id="PTHR43022">
    <property type="entry name" value="PROTEIN SMF"/>
    <property type="match status" value="1"/>
</dbReference>
<name>A0ABM8GRS3_9MICO</name>
<sequence length="327" mass="34023">MSDAERFDLSAARERWAPRNTAVRYRTALRCAATLGVRLVVPGDVEWPVGLDDLGLHAPAALWVRGDASHLSAGPSVALVGSRAATAYGEQVAGELADSLVSHGIGVHSGGAYGIDGMAHRAAIAADGSTVAVMAGGVDRYYPSGHHELLTRVAEHGAVLSEAACGTSPSRWRFLQRNRLLAAMTGATVVVEAGHRSGALNTAGHARALDRPLGAVPGPITSPSSAGCHRLLLEPEVTCITGAADVLQLLEPGLIPATAGRHDRPTGLDRRSPAELRVLDGLGRRAKHVGRLAVEAGLAEAEVRSTLAVLELSGLAQEREHGWIAAR</sequence>
<protein>
    <recommendedName>
        <fullName evidence="6">DNA-protecting protein DprA</fullName>
    </recommendedName>
</protein>
<dbReference type="Gene3D" id="3.40.50.450">
    <property type="match status" value="1"/>
</dbReference>
<dbReference type="RefSeq" id="WP_286343998.1">
    <property type="nucleotide sequence ID" value="NZ_AP027732.1"/>
</dbReference>
<dbReference type="InterPro" id="IPR003488">
    <property type="entry name" value="DprA"/>
</dbReference>
<evidence type="ECO:0008006" key="6">
    <source>
        <dbReference type="Google" id="ProtNLM"/>
    </source>
</evidence>
<dbReference type="EMBL" id="AP027732">
    <property type="protein sequence ID" value="BDZ51168.1"/>
    <property type="molecule type" value="Genomic_DNA"/>
</dbReference>
<proteinExistence type="inferred from homology"/>
<gene>
    <name evidence="4" type="ORF">GCM10025867_34090</name>
</gene>
<accession>A0ABM8GRS3</accession>
<reference evidence="5" key="1">
    <citation type="journal article" date="2019" name="Int. J. Syst. Evol. Microbiol.">
        <title>The Global Catalogue of Microorganisms (GCM) 10K type strain sequencing project: providing services to taxonomists for standard genome sequencing and annotation.</title>
        <authorList>
            <consortium name="The Broad Institute Genomics Platform"/>
            <consortium name="The Broad Institute Genome Sequencing Center for Infectious Disease"/>
            <person name="Wu L."/>
            <person name="Ma J."/>
        </authorList>
    </citation>
    <scope>NUCLEOTIDE SEQUENCE [LARGE SCALE GENOMIC DNA]</scope>
    <source>
        <strain evidence="5">NBRC 108728</strain>
    </source>
</reference>
<dbReference type="Pfam" id="PF17782">
    <property type="entry name" value="WHD_DprA"/>
    <property type="match status" value="1"/>
</dbReference>
<evidence type="ECO:0000313" key="5">
    <source>
        <dbReference type="Proteomes" id="UP001321486"/>
    </source>
</evidence>
<evidence type="ECO:0000259" key="2">
    <source>
        <dbReference type="Pfam" id="PF02481"/>
    </source>
</evidence>
<dbReference type="PANTHER" id="PTHR43022:SF1">
    <property type="entry name" value="PROTEIN SMF"/>
    <property type="match status" value="1"/>
</dbReference>